<proteinExistence type="predicted"/>
<keyword evidence="3" id="KW-1185">Reference proteome</keyword>
<protein>
    <submittedName>
        <fullName evidence="2">HNH endonuclease signature motif containing protein</fullName>
    </submittedName>
</protein>
<evidence type="ECO:0000313" key="3">
    <source>
        <dbReference type="Proteomes" id="UP001222800"/>
    </source>
</evidence>
<keyword evidence="2" id="KW-0255">Endonuclease</keyword>
<keyword evidence="2" id="KW-0540">Nuclease</keyword>
<name>A0ABY8E821_9FIRM</name>
<dbReference type="RefSeq" id="WP_277730942.1">
    <property type="nucleotide sequence ID" value="NZ_CP120733.1"/>
</dbReference>
<dbReference type="InterPro" id="IPR003615">
    <property type="entry name" value="HNH_nuc"/>
</dbReference>
<organism evidence="2 3">
    <name type="scientific">Tepidibacter hydrothermalis</name>
    <dbReference type="NCBI Taxonomy" id="3036126"/>
    <lineage>
        <taxon>Bacteria</taxon>
        <taxon>Bacillati</taxon>
        <taxon>Bacillota</taxon>
        <taxon>Clostridia</taxon>
        <taxon>Peptostreptococcales</taxon>
        <taxon>Peptostreptococcaceae</taxon>
        <taxon>Tepidibacter</taxon>
    </lineage>
</organism>
<dbReference type="EMBL" id="CP120733">
    <property type="protein sequence ID" value="WFD09022.1"/>
    <property type="molecule type" value="Genomic_DNA"/>
</dbReference>
<dbReference type="SMART" id="SM00507">
    <property type="entry name" value="HNHc"/>
    <property type="match status" value="1"/>
</dbReference>
<dbReference type="CDD" id="cd00085">
    <property type="entry name" value="HNHc"/>
    <property type="match status" value="1"/>
</dbReference>
<keyword evidence="2" id="KW-0378">Hydrolase</keyword>
<feature type="domain" description="HNH nuclease" evidence="1">
    <location>
        <begin position="208"/>
        <end position="261"/>
    </location>
</feature>
<dbReference type="Proteomes" id="UP001222800">
    <property type="component" value="Chromosome"/>
</dbReference>
<sequence length="279" mass="33306">MRLVDFYKFRLFKKIRDEMGIPEGYKAKFQSRLSFKKIDIGKIETELIERGRGLDVSIENIGTGEDDTFEYKGKKVVVYIRDQYSYNSQYKFHVSWCKTICEMRDNGKLNRYVVSRRKDGTFFVNIIDKNSHRIIQENKISELKVCKHCLGELDYNGYSYAIRNEKNKIYEEFAIDEFLKKYDTKFKQLPRYTDVTAPLNEYPKKWSKISMDYRSYKNWICEDCGNDFSTNKKMLDVHHIDGNKYNVEYSNLKALCKECHGNQYKHGHYKKIISNKQNT</sequence>
<reference evidence="2 3" key="1">
    <citation type="submission" date="2023-03" db="EMBL/GenBank/DDBJ databases">
        <title>Complete genome sequence of Tepidibacter sp. SWIR-1, isolated from a deep-sea hydrothermal vent.</title>
        <authorList>
            <person name="Li X."/>
        </authorList>
    </citation>
    <scope>NUCLEOTIDE SEQUENCE [LARGE SCALE GENOMIC DNA]</scope>
    <source>
        <strain evidence="2 3">SWIR-1</strain>
    </source>
</reference>
<gene>
    <name evidence="2" type="ORF">P4S50_11560</name>
</gene>
<accession>A0ABY8E821</accession>
<evidence type="ECO:0000313" key="2">
    <source>
        <dbReference type="EMBL" id="WFD09022.1"/>
    </source>
</evidence>
<dbReference type="GO" id="GO:0004519">
    <property type="term" value="F:endonuclease activity"/>
    <property type="evidence" value="ECO:0007669"/>
    <property type="project" value="UniProtKB-KW"/>
</dbReference>
<evidence type="ECO:0000259" key="1">
    <source>
        <dbReference type="SMART" id="SM00507"/>
    </source>
</evidence>